<gene>
    <name evidence="1" type="ORF">NCTC503_01232</name>
</gene>
<dbReference type="Proteomes" id="UP000308489">
    <property type="component" value="Chromosome 1"/>
</dbReference>
<sequence>MSNLVDKHNLYKRAFNNVLDMYKANYVNGIELDRKPLIKKLITYGVKLVNTERKNGDYEVTTYEDAEIKFAFIEIIKDLMSLLTPKEFMQLFPIAKEYKGHKFNTKDYFYTINYIKEFDKYSPVGEKILEFLWEYHNWDITEFNVEFMCSVSKLRKFKGEPSLMEEFAETMGIKTYTMHTDDKGKQFLFDKEVGKTVRINKPMKRHLKVIR</sequence>
<organism evidence="1 2">
    <name type="scientific">Hathewaya histolytica</name>
    <name type="common">Clostridium histolyticum</name>
    <dbReference type="NCBI Taxonomy" id="1498"/>
    <lineage>
        <taxon>Bacteria</taxon>
        <taxon>Bacillati</taxon>
        <taxon>Bacillota</taxon>
        <taxon>Clostridia</taxon>
        <taxon>Eubacteriales</taxon>
        <taxon>Clostridiaceae</taxon>
        <taxon>Hathewaya</taxon>
    </lineage>
</organism>
<evidence type="ECO:0000313" key="1">
    <source>
        <dbReference type="EMBL" id="VTQ88388.1"/>
    </source>
</evidence>
<protein>
    <submittedName>
        <fullName evidence="1">Phage protein</fullName>
    </submittedName>
</protein>
<proteinExistence type="predicted"/>
<evidence type="ECO:0000313" key="2">
    <source>
        <dbReference type="Proteomes" id="UP000308489"/>
    </source>
</evidence>
<dbReference type="KEGG" id="hhw:NCTC503_01232"/>
<dbReference type="RefSeq" id="WP_138209914.1">
    <property type="nucleotide sequence ID" value="NZ_CBCRUQ010000020.1"/>
</dbReference>
<keyword evidence="2" id="KW-1185">Reference proteome</keyword>
<dbReference type="AlphaFoldDB" id="A0A4U9RBR8"/>
<reference evidence="1 2" key="1">
    <citation type="submission" date="2019-05" db="EMBL/GenBank/DDBJ databases">
        <authorList>
            <consortium name="Pathogen Informatics"/>
        </authorList>
    </citation>
    <scope>NUCLEOTIDE SEQUENCE [LARGE SCALE GENOMIC DNA]</scope>
    <source>
        <strain evidence="1 2">NCTC503</strain>
    </source>
</reference>
<dbReference type="EMBL" id="LR590481">
    <property type="protein sequence ID" value="VTQ88388.1"/>
    <property type="molecule type" value="Genomic_DNA"/>
</dbReference>
<accession>A0A4U9RBR8</accession>
<name>A0A4U9RBR8_HATHI</name>
<dbReference type="OrthoDB" id="2876402at2"/>